<evidence type="ECO:0000313" key="1">
    <source>
        <dbReference type="EMBL" id="MDM5264758.1"/>
    </source>
</evidence>
<proteinExistence type="predicted"/>
<gene>
    <name evidence="1" type="ORF">PF327_11185</name>
</gene>
<keyword evidence="2" id="KW-1185">Reference proteome</keyword>
<dbReference type="Proteomes" id="UP001169066">
    <property type="component" value="Unassembled WGS sequence"/>
</dbReference>
<sequence>MSEQAKILAELQEIIMTILKNGAASEAEGHRIDELEALLHEQKCYQEIDHEEYEYQGEEIAGLFATDHYMEAIDKMCECEITPEDFFGFIAYHDEDEEYIDLFTDAFIAEVKKDYASKCKS</sequence>
<protein>
    <submittedName>
        <fullName evidence="1">Uncharacterized protein</fullName>
    </submittedName>
</protein>
<accession>A0ABT7QUL1</accession>
<comment type="caution">
    <text evidence="1">The sequence shown here is derived from an EMBL/GenBank/DDBJ whole genome shotgun (WGS) entry which is preliminary data.</text>
</comment>
<reference evidence="1" key="1">
    <citation type="submission" date="2023-01" db="EMBL/GenBank/DDBJ databases">
        <title>Sulfurovum sp. XTW-4 genome assembly.</title>
        <authorList>
            <person name="Wang J."/>
        </authorList>
    </citation>
    <scope>NUCLEOTIDE SEQUENCE</scope>
    <source>
        <strain evidence="1">XTW-4</strain>
    </source>
</reference>
<name>A0ABT7QUL1_9BACT</name>
<evidence type="ECO:0000313" key="2">
    <source>
        <dbReference type="Proteomes" id="UP001169066"/>
    </source>
</evidence>
<dbReference type="RefSeq" id="WP_289402637.1">
    <property type="nucleotide sequence ID" value="NZ_JAQIBC010000014.1"/>
</dbReference>
<organism evidence="1 2">
    <name type="scientific">Sulfurovum xiamenensis</name>
    <dbReference type="NCBI Taxonomy" id="3019066"/>
    <lineage>
        <taxon>Bacteria</taxon>
        <taxon>Pseudomonadati</taxon>
        <taxon>Campylobacterota</taxon>
        <taxon>Epsilonproteobacteria</taxon>
        <taxon>Campylobacterales</taxon>
        <taxon>Sulfurovaceae</taxon>
        <taxon>Sulfurovum</taxon>
    </lineage>
</organism>
<dbReference type="EMBL" id="JAQIBC010000014">
    <property type="protein sequence ID" value="MDM5264758.1"/>
    <property type="molecule type" value="Genomic_DNA"/>
</dbReference>